<protein>
    <submittedName>
        <fullName evidence="2">Uncharacterized protein</fullName>
    </submittedName>
</protein>
<dbReference type="EMBL" id="VSSQ01001061">
    <property type="protein sequence ID" value="MPM04693.1"/>
    <property type="molecule type" value="Genomic_DNA"/>
</dbReference>
<feature type="region of interest" description="Disordered" evidence="1">
    <location>
        <begin position="239"/>
        <end position="261"/>
    </location>
</feature>
<evidence type="ECO:0000256" key="1">
    <source>
        <dbReference type="SAM" id="MobiDB-lite"/>
    </source>
</evidence>
<feature type="region of interest" description="Disordered" evidence="1">
    <location>
        <begin position="399"/>
        <end position="424"/>
    </location>
</feature>
<feature type="region of interest" description="Disordered" evidence="1">
    <location>
        <begin position="810"/>
        <end position="829"/>
    </location>
</feature>
<gene>
    <name evidence="2" type="ORF">SDC9_50972</name>
</gene>
<proteinExistence type="predicted"/>
<evidence type="ECO:0000313" key="2">
    <source>
        <dbReference type="EMBL" id="MPM04693.1"/>
    </source>
</evidence>
<feature type="compositionally biased region" description="Basic and acidic residues" evidence="1">
    <location>
        <begin position="141"/>
        <end position="153"/>
    </location>
</feature>
<reference evidence="2" key="1">
    <citation type="submission" date="2019-08" db="EMBL/GenBank/DDBJ databases">
        <authorList>
            <person name="Kucharzyk K."/>
            <person name="Murdoch R.W."/>
            <person name="Higgins S."/>
            <person name="Loffler F."/>
        </authorList>
    </citation>
    <scope>NUCLEOTIDE SEQUENCE</scope>
</reference>
<feature type="region of interest" description="Disordered" evidence="1">
    <location>
        <begin position="105"/>
        <end position="196"/>
    </location>
</feature>
<sequence>MQTQKSDRTPVGINHKQGVDFMTVHQADSLGCGGRHLGGDRGAGCDLVGDISEKPVHVSAQVAVGDDTHQHSVAIHHAGDAETMFGHSQDRLRHRDLPADDRNQAARMHHPADGRQPGAQPSAGVEHPELLGTEAAPFHHGNGERVAEGERQGRRGCRRQPQRAGLLRGGKLQPEGGGSHQRRSGFARDAHDRNLQKQTVTQQIAELGRLAGIGNGDDHVAGRHHSEVAVARLPRMKVERRRSGGGERRRDLARDMPGFPHPCHDDTADGFDEEPDDLFNVLRQPVGKVRERLSLEFQRSADSFDDLVRVLLDARSGQRSSHEITSLLTNEAFGRGNTRGPFHNAVPTSTFQPDVFNKHRTLFRSRAVAGFVVTKRRSWPENGREAQGDGRFVACSGMRGDAHGGPRRPDLAPGCGGKGERRGVGGAVGSARFLRRRRRMRQGAQRAEPGDLAQPRNLPVQTIEPRVQRRHPCRKRRGLRLDRTPARLLLPAAHRCGDLAPAQRCRLLRRAVRGFILRHDPIPQRFRNRRQRPRGAIGINPERLRLKALEMPAHVRQQPAQRGLGMRALPVADQRLDRLEMGEEGGKARAGCSHRLAGAIDPVQAQDAVVKGDRARLQAHRPVEGIVLVEEIPFREAQALGAQEIGAVELAPGHGDHLERAGAGGLALAARQRCGARPGGTIGRVAAGPGGVVMLEIIAKQDLGAARLEGGAAGGKARGLEPVVAVDKDHRLAAGIGQGVIEAGVGGDRHPADGVRAKRDQLDLCRAELSAQATFEMRGGAIARAVIHHQHPVPGPRAGADRIEAAVDIGQDVEAGDDEGGSHGASPAR</sequence>
<feature type="compositionally biased region" description="Basic and acidic residues" evidence="1">
    <location>
        <begin position="400"/>
        <end position="410"/>
    </location>
</feature>
<comment type="caution">
    <text evidence="2">The sequence shown here is derived from an EMBL/GenBank/DDBJ whole genome shotgun (WGS) entry which is preliminary data.</text>
</comment>
<feature type="compositionally biased region" description="Basic and acidic residues" evidence="1">
    <location>
        <begin position="241"/>
        <end position="254"/>
    </location>
</feature>
<feature type="compositionally biased region" description="Basic and acidic residues" evidence="1">
    <location>
        <begin position="186"/>
        <end position="195"/>
    </location>
</feature>
<accession>A0A644WQY9</accession>
<dbReference type="AlphaFoldDB" id="A0A644WQY9"/>
<organism evidence="2">
    <name type="scientific">bioreactor metagenome</name>
    <dbReference type="NCBI Taxonomy" id="1076179"/>
    <lineage>
        <taxon>unclassified sequences</taxon>
        <taxon>metagenomes</taxon>
        <taxon>ecological metagenomes</taxon>
    </lineage>
</organism>
<name>A0A644WQY9_9ZZZZ</name>